<evidence type="ECO:0000256" key="2">
    <source>
        <dbReference type="ARBA" id="ARBA00023002"/>
    </source>
</evidence>
<keyword evidence="4" id="KW-1133">Transmembrane helix</keyword>
<comment type="pathway">
    <text evidence="1">Mycotoxin biosynthesis.</text>
</comment>
<dbReference type="Pfam" id="PF11807">
    <property type="entry name" value="UstYa"/>
    <property type="match status" value="1"/>
</dbReference>
<dbReference type="InterPro" id="IPR021765">
    <property type="entry name" value="UstYa-like"/>
</dbReference>
<dbReference type="PANTHER" id="PTHR33365">
    <property type="entry name" value="YALI0B05434P"/>
    <property type="match status" value="1"/>
</dbReference>
<evidence type="ECO:0000256" key="1">
    <source>
        <dbReference type="ARBA" id="ARBA00004685"/>
    </source>
</evidence>
<protein>
    <recommendedName>
        <fullName evidence="7">Oxidase ustYa</fullName>
    </recommendedName>
</protein>
<feature type="transmembrane region" description="Helical" evidence="4">
    <location>
        <begin position="6"/>
        <end position="27"/>
    </location>
</feature>
<evidence type="ECO:0000313" key="6">
    <source>
        <dbReference type="Proteomes" id="UP001437256"/>
    </source>
</evidence>
<comment type="similarity">
    <text evidence="3">Belongs to the ustYa family.</text>
</comment>
<sequence length="220" mass="25199">MFLLPTWKALSVVFAYLSLANLLFAVWHRKLRHNHNKGQEYPVSAYSYHGHDYPRVLPSTDTLRSVLLTVEESSSYQIAGYESDPQWEAVGGAAWGYVRLKPNNSEDASSDSHGKRRMFSITMFHELHCLRLLNLAFDESDAVGEHHITHCLNYLRQMALCDSDLTLEPYDWEERHAGDLGGESEGLHIQGATHVCRDWTQVMGLVEENWHEWVTEGNLD</sequence>
<evidence type="ECO:0000256" key="4">
    <source>
        <dbReference type="SAM" id="Phobius"/>
    </source>
</evidence>
<reference evidence="5 6" key="1">
    <citation type="submission" date="2024-05" db="EMBL/GenBank/DDBJ databases">
        <title>A draft genome resource for the thread blight pathogen Marasmius tenuissimus strain MS-2.</title>
        <authorList>
            <person name="Yulfo-Soto G.E."/>
            <person name="Baruah I.K."/>
            <person name="Amoako-Attah I."/>
            <person name="Bukari Y."/>
            <person name="Meinhardt L.W."/>
            <person name="Bailey B.A."/>
            <person name="Cohen S.P."/>
        </authorList>
    </citation>
    <scope>NUCLEOTIDE SEQUENCE [LARGE SCALE GENOMIC DNA]</scope>
    <source>
        <strain evidence="5 6">MS-2</strain>
    </source>
</reference>
<organism evidence="5 6">
    <name type="scientific">Marasmius tenuissimus</name>
    <dbReference type="NCBI Taxonomy" id="585030"/>
    <lineage>
        <taxon>Eukaryota</taxon>
        <taxon>Fungi</taxon>
        <taxon>Dikarya</taxon>
        <taxon>Basidiomycota</taxon>
        <taxon>Agaricomycotina</taxon>
        <taxon>Agaricomycetes</taxon>
        <taxon>Agaricomycetidae</taxon>
        <taxon>Agaricales</taxon>
        <taxon>Marasmiineae</taxon>
        <taxon>Marasmiaceae</taxon>
        <taxon>Marasmius</taxon>
    </lineage>
</organism>
<keyword evidence="2" id="KW-0560">Oxidoreductase</keyword>
<keyword evidence="4" id="KW-0472">Membrane</keyword>
<dbReference type="Proteomes" id="UP001437256">
    <property type="component" value="Unassembled WGS sequence"/>
</dbReference>
<name>A0ABR2ZD44_9AGAR</name>
<evidence type="ECO:0008006" key="7">
    <source>
        <dbReference type="Google" id="ProtNLM"/>
    </source>
</evidence>
<dbReference type="EMBL" id="JBBXMP010000240">
    <property type="protein sequence ID" value="KAL0059243.1"/>
    <property type="molecule type" value="Genomic_DNA"/>
</dbReference>
<keyword evidence="4" id="KW-0812">Transmembrane</keyword>
<keyword evidence="6" id="KW-1185">Reference proteome</keyword>
<evidence type="ECO:0000256" key="3">
    <source>
        <dbReference type="ARBA" id="ARBA00035112"/>
    </source>
</evidence>
<comment type="caution">
    <text evidence="5">The sequence shown here is derived from an EMBL/GenBank/DDBJ whole genome shotgun (WGS) entry which is preliminary data.</text>
</comment>
<evidence type="ECO:0000313" key="5">
    <source>
        <dbReference type="EMBL" id="KAL0059243.1"/>
    </source>
</evidence>
<dbReference type="PANTHER" id="PTHR33365:SF11">
    <property type="entry name" value="TAT PATHWAY SIGNAL SEQUENCE"/>
    <property type="match status" value="1"/>
</dbReference>
<gene>
    <name evidence="5" type="ORF">AAF712_014021</name>
</gene>
<accession>A0ABR2ZD44</accession>
<proteinExistence type="inferred from homology"/>